<evidence type="ECO:0000256" key="7">
    <source>
        <dbReference type="PIRSR" id="PIRSR000446-1"/>
    </source>
</evidence>
<dbReference type="InterPro" id="IPR016035">
    <property type="entry name" value="Acyl_Trfase/lysoPLipase"/>
</dbReference>
<keyword evidence="10" id="KW-1185">Reference proteome</keyword>
<dbReference type="PANTHER" id="PTHR42681">
    <property type="entry name" value="MALONYL-COA-ACYL CARRIER PROTEIN TRANSACYLASE, MITOCHONDRIAL"/>
    <property type="match status" value="1"/>
</dbReference>
<sequence length="311" mass="32771">MQFAAVFPGQGSQSIGMLGELATEYSEIKATFEEASDAIGKDLWSMTTADDATELNKTENTQPVMLAAGVSVWNLWLKVGGCAPVGMAGHSLGEYSALVAAGVIDFKDAMQLVAKRSSLMQQAVPAGEGAMAAILGLEDDQIVEICSSIKEGVVEAVNFNSPGQVVIAGNTSSVDAAIEKLSEAGAKRAIKLPVSVPSHCSLMKDAATQLSESLLTTNFNNGEFEVLQNVEAISYASAADKQSAQAKQLYKPVLWTDTINNLNKVQGADTIIEFGPGKVLFGLNRRINRALGSFYISDPASLDKALEACNS</sequence>
<dbReference type="NCBIfam" id="TIGR00128">
    <property type="entry name" value="fabD"/>
    <property type="match status" value="1"/>
</dbReference>
<dbReference type="RefSeq" id="WP_131905195.1">
    <property type="nucleotide sequence ID" value="NZ_BAAAFU010000004.1"/>
</dbReference>
<evidence type="ECO:0000256" key="6">
    <source>
        <dbReference type="PIRNR" id="PIRNR000446"/>
    </source>
</evidence>
<name>A0A4V2P8S7_9GAMM</name>
<dbReference type="EC" id="2.3.1.39" evidence="1 6"/>
<dbReference type="Pfam" id="PF00698">
    <property type="entry name" value="Acyl_transf_1"/>
    <property type="match status" value="1"/>
</dbReference>
<accession>A0A4V2P8S7</accession>
<keyword evidence="4 6" id="KW-0012">Acyltransferase</keyword>
<evidence type="ECO:0000256" key="4">
    <source>
        <dbReference type="ARBA" id="ARBA00023315"/>
    </source>
</evidence>
<comment type="similarity">
    <text evidence="6">Belongs to the fabD family.</text>
</comment>
<dbReference type="FunFam" id="3.30.70.250:FF:000001">
    <property type="entry name" value="Malonyl CoA-acyl carrier protein transacylase"/>
    <property type="match status" value="1"/>
</dbReference>
<evidence type="ECO:0000313" key="10">
    <source>
        <dbReference type="Proteomes" id="UP000294887"/>
    </source>
</evidence>
<dbReference type="GO" id="GO:0005829">
    <property type="term" value="C:cytosol"/>
    <property type="evidence" value="ECO:0007669"/>
    <property type="project" value="TreeGrafter"/>
</dbReference>
<feature type="active site" evidence="7">
    <location>
        <position position="91"/>
    </location>
</feature>
<dbReference type="InterPro" id="IPR016036">
    <property type="entry name" value="Malonyl_transacylase_ACP-bd"/>
</dbReference>
<evidence type="ECO:0000256" key="1">
    <source>
        <dbReference type="ARBA" id="ARBA00013258"/>
    </source>
</evidence>
<dbReference type="InterPro" id="IPR014043">
    <property type="entry name" value="Acyl_transferase_dom"/>
</dbReference>
<gene>
    <name evidence="9" type="ORF">EV695_1363</name>
</gene>
<feature type="domain" description="Malonyl-CoA:ACP transacylase (MAT)" evidence="8">
    <location>
        <begin position="6"/>
        <end position="306"/>
    </location>
</feature>
<dbReference type="InterPro" id="IPR001227">
    <property type="entry name" value="Ac_transferase_dom_sf"/>
</dbReference>
<feature type="active site" evidence="7">
    <location>
        <position position="199"/>
    </location>
</feature>
<comment type="catalytic activity">
    <reaction evidence="5 6">
        <text>holo-[ACP] + malonyl-CoA = malonyl-[ACP] + CoA</text>
        <dbReference type="Rhea" id="RHEA:41792"/>
        <dbReference type="Rhea" id="RHEA-COMP:9623"/>
        <dbReference type="Rhea" id="RHEA-COMP:9685"/>
        <dbReference type="ChEBI" id="CHEBI:57287"/>
        <dbReference type="ChEBI" id="CHEBI:57384"/>
        <dbReference type="ChEBI" id="CHEBI:64479"/>
        <dbReference type="ChEBI" id="CHEBI:78449"/>
        <dbReference type="EC" id="2.3.1.39"/>
    </reaction>
</comment>
<evidence type="ECO:0000259" key="8">
    <source>
        <dbReference type="SMART" id="SM00827"/>
    </source>
</evidence>
<dbReference type="PANTHER" id="PTHR42681:SF1">
    <property type="entry name" value="MALONYL-COA-ACYL CARRIER PROTEIN TRANSACYLASE, MITOCHONDRIAL"/>
    <property type="match status" value="1"/>
</dbReference>
<reference evidence="9 10" key="1">
    <citation type="submission" date="2019-03" db="EMBL/GenBank/DDBJ databases">
        <title>Genomic Encyclopedia of Type Strains, Phase IV (KMG-IV): sequencing the most valuable type-strain genomes for metagenomic binning, comparative biology and taxonomic classification.</title>
        <authorList>
            <person name="Goeker M."/>
        </authorList>
    </citation>
    <scope>NUCLEOTIDE SEQUENCE [LARGE SCALE GENOMIC DNA]</scope>
    <source>
        <strain evidence="9 10">DSM 24830</strain>
    </source>
</reference>
<dbReference type="OrthoDB" id="9808564at2"/>
<dbReference type="GO" id="GO:0006633">
    <property type="term" value="P:fatty acid biosynthetic process"/>
    <property type="evidence" value="ECO:0007669"/>
    <property type="project" value="TreeGrafter"/>
</dbReference>
<dbReference type="InterPro" id="IPR004410">
    <property type="entry name" value="Malonyl_CoA-ACP_transAc_FabD"/>
</dbReference>
<dbReference type="Proteomes" id="UP000294887">
    <property type="component" value="Unassembled WGS sequence"/>
</dbReference>
<evidence type="ECO:0000313" key="9">
    <source>
        <dbReference type="EMBL" id="TCJ86865.1"/>
    </source>
</evidence>
<dbReference type="Gene3D" id="3.30.70.250">
    <property type="entry name" value="Malonyl-CoA ACP transacylase, ACP-binding"/>
    <property type="match status" value="1"/>
</dbReference>
<dbReference type="AlphaFoldDB" id="A0A4V2P8S7"/>
<dbReference type="GO" id="GO:0004314">
    <property type="term" value="F:[acyl-carrier-protein] S-malonyltransferase activity"/>
    <property type="evidence" value="ECO:0007669"/>
    <property type="project" value="UniProtKB-EC"/>
</dbReference>
<dbReference type="SUPFAM" id="SSF55048">
    <property type="entry name" value="Probable ACP-binding domain of malonyl-CoA ACP transacylase"/>
    <property type="match status" value="1"/>
</dbReference>
<keyword evidence="3 6" id="KW-0808">Transferase</keyword>
<dbReference type="Gene3D" id="3.40.366.10">
    <property type="entry name" value="Malonyl-Coenzyme A Acyl Carrier Protein, domain 2"/>
    <property type="match status" value="1"/>
</dbReference>
<dbReference type="SMART" id="SM00827">
    <property type="entry name" value="PKS_AT"/>
    <property type="match status" value="1"/>
</dbReference>
<dbReference type="InterPro" id="IPR050858">
    <property type="entry name" value="Mal-CoA-ACP_Trans/PKS_FabD"/>
</dbReference>
<protein>
    <recommendedName>
        <fullName evidence="2 6">Malonyl CoA-acyl carrier protein transacylase</fullName>
        <ecNumber evidence="1 6">2.3.1.39</ecNumber>
    </recommendedName>
</protein>
<organism evidence="9 10">
    <name type="scientific">Cocleimonas flava</name>
    <dbReference type="NCBI Taxonomy" id="634765"/>
    <lineage>
        <taxon>Bacteria</taxon>
        <taxon>Pseudomonadati</taxon>
        <taxon>Pseudomonadota</taxon>
        <taxon>Gammaproteobacteria</taxon>
        <taxon>Thiotrichales</taxon>
        <taxon>Thiotrichaceae</taxon>
        <taxon>Cocleimonas</taxon>
    </lineage>
</organism>
<dbReference type="PIRSF" id="PIRSF000446">
    <property type="entry name" value="Mct"/>
    <property type="match status" value="1"/>
</dbReference>
<evidence type="ECO:0000256" key="3">
    <source>
        <dbReference type="ARBA" id="ARBA00022679"/>
    </source>
</evidence>
<dbReference type="InterPro" id="IPR024925">
    <property type="entry name" value="Malonyl_CoA-ACP_transAc"/>
</dbReference>
<proteinExistence type="inferred from homology"/>
<dbReference type="SUPFAM" id="SSF52151">
    <property type="entry name" value="FabD/lysophospholipase-like"/>
    <property type="match status" value="1"/>
</dbReference>
<evidence type="ECO:0000256" key="2">
    <source>
        <dbReference type="ARBA" id="ARBA00018953"/>
    </source>
</evidence>
<comment type="caution">
    <text evidence="9">The sequence shown here is derived from an EMBL/GenBank/DDBJ whole genome shotgun (WGS) entry which is preliminary data.</text>
</comment>
<dbReference type="EMBL" id="SMFQ01000003">
    <property type="protein sequence ID" value="TCJ86865.1"/>
    <property type="molecule type" value="Genomic_DNA"/>
</dbReference>
<evidence type="ECO:0000256" key="5">
    <source>
        <dbReference type="ARBA" id="ARBA00048462"/>
    </source>
</evidence>